<feature type="domain" description="HTH araC/xylS-type" evidence="4">
    <location>
        <begin position="189"/>
        <end position="287"/>
    </location>
</feature>
<dbReference type="Pfam" id="PF02311">
    <property type="entry name" value="AraC_binding"/>
    <property type="match status" value="1"/>
</dbReference>
<dbReference type="InterPro" id="IPR003313">
    <property type="entry name" value="AraC-bd"/>
</dbReference>
<dbReference type="Proteomes" id="UP000245627">
    <property type="component" value="Unassembled WGS sequence"/>
</dbReference>
<dbReference type="InterPro" id="IPR020449">
    <property type="entry name" value="Tscrpt_reg_AraC-type_HTH"/>
</dbReference>
<dbReference type="InterPro" id="IPR018060">
    <property type="entry name" value="HTH_AraC"/>
</dbReference>
<dbReference type="AlphaFoldDB" id="A0A2T8HIC9"/>
<dbReference type="RefSeq" id="WP_116775771.1">
    <property type="nucleotide sequence ID" value="NZ_QDKG01000003.1"/>
</dbReference>
<keyword evidence="2" id="KW-0238">DNA-binding</keyword>
<evidence type="ECO:0000259" key="4">
    <source>
        <dbReference type="PROSITE" id="PS01124"/>
    </source>
</evidence>
<dbReference type="Pfam" id="PF12833">
    <property type="entry name" value="HTH_18"/>
    <property type="match status" value="1"/>
</dbReference>
<dbReference type="EMBL" id="QDKG01000003">
    <property type="protein sequence ID" value="PVH25181.1"/>
    <property type="molecule type" value="Genomic_DNA"/>
</dbReference>
<keyword evidence="3" id="KW-0804">Transcription</keyword>
<dbReference type="OrthoDB" id="2585681at2"/>
<evidence type="ECO:0000313" key="6">
    <source>
        <dbReference type="Proteomes" id="UP000245627"/>
    </source>
</evidence>
<dbReference type="GO" id="GO:0043565">
    <property type="term" value="F:sequence-specific DNA binding"/>
    <property type="evidence" value="ECO:0007669"/>
    <property type="project" value="InterPro"/>
</dbReference>
<dbReference type="SUPFAM" id="SSF51215">
    <property type="entry name" value="Regulatory protein AraC"/>
    <property type="match status" value="1"/>
</dbReference>
<protein>
    <submittedName>
        <fullName evidence="5">AraC family transcriptional regulator</fullName>
    </submittedName>
</protein>
<dbReference type="InterPro" id="IPR014710">
    <property type="entry name" value="RmlC-like_jellyroll"/>
</dbReference>
<dbReference type="Gene3D" id="2.60.120.10">
    <property type="entry name" value="Jelly Rolls"/>
    <property type="match status" value="1"/>
</dbReference>
<dbReference type="PANTHER" id="PTHR43280">
    <property type="entry name" value="ARAC-FAMILY TRANSCRIPTIONAL REGULATOR"/>
    <property type="match status" value="1"/>
</dbReference>
<name>A0A2T8HIC9_9SPHI</name>
<dbReference type="SUPFAM" id="SSF46689">
    <property type="entry name" value="Homeodomain-like"/>
    <property type="match status" value="1"/>
</dbReference>
<dbReference type="PROSITE" id="PS01124">
    <property type="entry name" value="HTH_ARAC_FAMILY_2"/>
    <property type="match status" value="1"/>
</dbReference>
<dbReference type="Gene3D" id="1.10.10.60">
    <property type="entry name" value="Homeodomain-like"/>
    <property type="match status" value="1"/>
</dbReference>
<dbReference type="InterPro" id="IPR009057">
    <property type="entry name" value="Homeodomain-like_sf"/>
</dbReference>
<evidence type="ECO:0000256" key="1">
    <source>
        <dbReference type="ARBA" id="ARBA00023015"/>
    </source>
</evidence>
<proteinExistence type="predicted"/>
<dbReference type="PANTHER" id="PTHR43280:SF32">
    <property type="entry name" value="TRANSCRIPTIONAL REGULATORY PROTEIN"/>
    <property type="match status" value="1"/>
</dbReference>
<evidence type="ECO:0000256" key="3">
    <source>
        <dbReference type="ARBA" id="ARBA00023163"/>
    </source>
</evidence>
<evidence type="ECO:0000256" key="2">
    <source>
        <dbReference type="ARBA" id="ARBA00023125"/>
    </source>
</evidence>
<keyword evidence="6" id="KW-1185">Reference proteome</keyword>
<reference evidence="5 6" key="1">
    <citation type="submission" date="2018-04" db="EMBL/GenBank/DDBJ databases">
        <title>Sphingobacterium cortibacter sp. nov.</title>
        <authorList>
            <person name="Li Y."/>
        </authorList>
    </citation>
    <scope>NUCLEOTIDE SEQUENCE [LARGE SCALE GENOMIC DNA]</scope>
    <source>
        <strain evidence="5 6">2c-3</strain>
    </source>
</reference>
<organism evidence="5 6">
    <name type="scientific">Sphingobacterium corticibacter</name>
    <dbReference type="NCBI Taxonomy" id="2171749"/>
    <lineage>
        <taxon>Bacteria</taxon>
        <taxon>Pseudomonadati</taxon>
        <taxon>Bacteroidota</taxon>
        <taxon>Sphingobacteriia</taxon>
        <taxon>Sphingobacteriales</taxon>
        <taxon>Sphingobacteriaceae</taxon>
        <taxon>Sphingobacterium</taxon>
    </lineage>
</organism>
<accession>A0A2T8HIC9</accession>
<comment type="caution">
    <text evidence="5">The sequence shown here is derived from an EMBL/GenBank/DDBJ whole genome shotgun (WGS) entry which is preliminary data.</text>
</comment>
<evidence type="ECO:0000313" key="5">
    <source>
        <dbReference type="EMBL" id="PVH25181.1"/>
    </source>
</evidence>
<keyword evidence="1" id="KW-0805">Transcription regulation</keyword>
<sequence>MNNEIPIYNIPSIGGFQHDDIYVGRFGSYSQTHRHLHHPHRHSFFHVVLFTAGSGTHSIDFEQFEVRPWQIYFMIPGQVHSWSFEEPADGYVLNFSTNYFQSFLLLSDYIQRFSFFQGVIKDSVIQIPLDNQDSIKMGFEKVLRIGNEKTNFSEDHIRVHLLDMFMQISDIAVQNSESYIPNYNYLLLKNFQRLIESHFATLRLPKDYAQLLYITPNHLNALCNDLLGMSAGEVIRKRVLLEAKRLLVNLDLSISEISLQLNFSDNSYFTKFFKKYEEITPDEFRKKTFKK</sequence>
<gene>
    <name evidence="5" type="ORF">DC487_09650</name>
</gene>
<dbReference type="PRINTS" id="PR00032">
    <property type="entry name" value="HTHARAC"/>
</dbReference>
<dbReference type="GO" id="GO:0003700">
    <property type="term" value="F:DNA-binding transcription factor activity"/>
    <property type="evidence" value="ECO:0007669"/>
    <property type="project" value="InterPro"/>
</dbReference>
<dbReference type="SMART" id="SM00342">
    <property type="entry name" value="HTH_ARAC"/>
    <property type="match status" value="1"/>
</dbReference>
<dbReference type="InterPro" id="IPR037923">
    <property type="entry name" value="HTH-like"/>
</dbReference>